<reference evidence="1 2" key="1">
    <citation type="submission" date="2017-08" db="EMBL/GenBank/DDBJ databases">
        <authorList>
            <person name="de Groot N.N."/>
        </authorList>
    </citation>
    <scope>NUCLEOTIDE SEQUENCE [LARGE SCALE GENOMIC DNA]</scope>
    <source>
        <strain evidence="1 2">JC228</strain>
    </source>
</reference>
<gene>
    <name evidence="1" type="ORF">SAMN05877753_111135</name>
</gene>
<accession>A0A285D636</accession>
<dbReference type="Proteomes" id="UP000219546">
    <property type="component" value="Unassembled WGS sequence"/>
</dbReference>
<evidence type="ECO:0000313" key="2">
    <source>
        <dbReference type="Proteomes" id="UP000219546"/>
    </source>
</evidence>
<protein>
    <submittedName>
        <fullName evidence="1">Uncharacterized protein</fullName>
    </submittedName>
</protein>
<proteinExistence type="predicted"/>
<sequence length="61" mass="6968">MRMFLQNKVLCCGQSLQVKEVFDVDTMTEVLIYQCSVCRSAVEFLPTKLPTNTPKKPTQKT</sequence>
<dbReference type="AlphaFoldDB" id="A0A285D636"/>
<dbReference type="EMBL" id="OAOP01000011">
    <property type="protein sequence ID" value="SNX75291.1"/>
    <property type="molecule type" value="Genomic_DNA"/>
</dbReference>
<organism evidence="1 2">
    <name type="scientific">Bacillus oleivorans</name>
    <dbReference type="NCBI Taxonomy" id="1448271"/>
    <lineage>
        <taxon>Bacteria</taxon>
        <taxon>Bacillati</taxon>
        <taxon>Bacillota</taxon>
        <taxon>Bacilli</taxon>
        <taxon>Bacillales</taxon>
        <taxon>Bacillaceae</taxon>
        <taxon>Bacillus</taxon>
    </lineage>
</organism>
<evidence type="ECO:0000313" key="1">
    <source>
        <dbReference type="EMBL" id="SNX75291.1"/>
    </source>
</evidence>
<keyword evidence="2" id="KW-1185">Reference proteome</keyword>
<name>A0A285D636_9BACI</name>